<protein>
    <submittedName>
        <fullName evidence="3">Uncharacterized protein</fullName>
    </submittedName>
</protein>
<feature type="compositionally biased region" description="Gly residues" evidence="2">
    <location>
        <begin position="323"/>
        <end position="333"/>
    </location>
</feature>
<comment type="caution">
    <text evidence="3">The sequence shown here is derived from an EMBL/GenBank/DDBJ whole genome shotgun (WGS) entry which is preliminary data.</text>
</comment>
<dbReference type="AlphaFoldDB" id="A0A8S3R4D9"/>
<dbReference type="EMBL" id="CAJPWZ010000901">
    <property type="protein sequence ID" value="CAG2202874.1"/>
    <property type="molecule type" value="Genomic_DNA"/>
</dbReference>
<feature type="compositionally biased region" description="Polar residues" evidence="2">
    <location>
        <begin position="287"/>
        <end position="299"/>
    </location>
</feature>
<accession>A0A8S3R4D9</accession>
<feature type="compositionally biased region" description="Low complexity" evidence="2">
    <location>
        <begin position="300"/>
        <end position="322"/>
    </location>
</feature>
<reference evidence="3" key="1">
    <citation type="submission" date="2021-03" db="EMBL/GenBank/DDBJ databases">
        <authorList>
            <person name="Bekaert M."/>
        </authorList>
    </citation>
    <scope>NUCLEOTIDE SEQUENCE</scope>
</reference>
<evidence type="ECO:0000313" key="4">
    <source>
        <dbReference type="Proteomes" id="UP000683360"/>
    </source>
</evidence>
<feature type="region of interest" description="Disordered" evidence="2">
    <location>
        <begin position="238"/>
        <end position="344"/>
    </location>
</feature>
<dbReference type="Proteomes" id="UP000683360">
    <property type="component" value="Unassembled WGS sequence"/>
</dbReference>
<sequence>MQGLDLLEFDPLNSKSAGSYVQSVMATSVVNQLITTADIHVDVLNEKTVSNNNRLKRPHESDSDSDSDLYSENAKKLKPETVHKNRVNLIDGSPHSQCTQNKHCSDKLDNICELKNLVVGLANSMKKFCDILTKRMGDIETNIPKQVTNMIDQKVSEEMKKVREEFKTELKTVSEKVVSLEQSYSDLVKQNKKQTQVINVYINNAIPSAQRLLNSNLRSIVNAIGNDKLEIRGSVVRSRHVKSTHDTDTNTQRRGDRDDTIINNVSGNRGYYRRNDRGRGNTRGGNSHNTDQRSTYRNGQSTNDNCNTNSNSHNQSERNLNGRGRGNYRGQNGGQNQNSRGGHK</sequence>
<keyword evidence="4" id="KW-1185">Reference proteome</keyword>
<keyword evidence="1" id="KW-0175">Coiled coil</keyword>
<feature type="coiled-coil region" evidence="1">
    <location>
        <begin position="156"/>
        <end position="183"/>
    </location>
</feature>
<proteinExistence type="predicted"/>
<organism evidence="3 4">
    <name type="scientific">Mytilus edulis</name>
    <name type="common">Blue mussel</name>
    <dbReference type="NCBI Taxonomy" id="6550"/>
    <lineage>
        <taxon>Eukaryota</taxon>
        <taxon>Metazoa</taxon>
        <taxon>Spiralia</taxon>
        <taxon>Lophotrochozoa</taxon>
        <taxon>Mollusca</taxon>
        <taxon>Bivalvia</taxon>
        <taxon>Autobranchia</taxon>
        <taxon>Pteriomorphia</taxon>
        <taxon>Mytilida</taxon>
        <taxon>Mytiloidea</taxon>
        <taxon>Mytilidae</taxon>
        <taxon>Mytilinae</taxon>
        <taxon>Mytilus</taxon>
    </lineage>
</organism>
<name>A0A8S3R4D9_MYTED</name>
<evidence type="ECO:0000256" key="1">
    <source>
        <dbReference type="SAM" id="Coils"/>
    </source>
</evidence>
<feature type="compositionally biased region" description="Basic and acidic residues" evidence="2">
    <location>
        <begin position="73"/>
        <end position="82"/>
    </location>
</feature>
<feature type="compositionally biased region" description="Low complexity" evidence="2">
    <location>
        <begin position="334"/>
        <end position="344"/>
    </location>
</feature>
<evidence type="ECO:0000313" key="3">
    <source>
        <dbReference type="EMBL" id="CAG2202874.1"/>
    </source>
</evidence>
<feature type="compositionally biased region" description="Basic and acidic residues" evidence="2">
    <location>
        <begin position="243"/>
        <end position="260"/>
    </location>
</feature>
<feature type="region of interest" description="Disordered" evidence="2">
    <location>
        <begin position="50"/>
        <end position="82"/>
    </location>
</feature>
<gene>
    <name evidence="3" type="ORF">MEDL_17387</name>
</gene>
<evidence type="ECO:0000256" key="2">
    <source>
        <dbReference type="SAM" id="MobiDB-lite"/>
    </source>
</evidence>